<name>A0AAJ0GFG9_9PEZI</name>
<feature type="compositionally biased region" description="Polar residues" evidence="1">
    <location>
        <begin position="52"/>
        <end position="64"/>
    </location>
</feature>
<feature type="compositionally biased region" description="Basic residues" evidence="1">
    <location>
        <begin position="79"/>
        <end position="89"/>
    </location>
</feature>
<feature type="region of interest" description="Disordered" evidence="1">
    <location>
        <begin position="1"/>
        <end position="192"/>
    </location>
</feature>
<accession>A0AAJ0GFG9</accession>
<reference evidence="2" key="1">
    <citation type="submission" date="2023-04" db="EMBL/GenBank/DDBJ databases">
        <title>Black Yeasts Isolated from many extreme environments.</title>
        <authorList>
            <person name="Coleine C."/>
            <person name="Stajich J.E."/>
            <person name="Selbmann L."/>
        </authorList>
    </citation>
    <scope>NUCLEOTIDE SEQUENCE</scope>
    <source>
        <strain evidence="2">CCFEE 5312</strain>
    </source>
</reference>
<evidence type="ECO:0000313" key="3">
    <source>
        <dbReference type="Proteomes" id="UP001271007"/>
    </source>
</evidence>
<dbReference type="AlphaFoldDB" id="A0AAJ0GFG9"/>
<feature type="compositionally biased region" description="Basic and acidic residues" evidence="1">
    <location>
        <begin position="174"/>
        <end position="192"/>
    </location>
</feature>
<dbReference type="Proteomes" id="UP001271007">
    <property type="component" value="Unassembled WGS sequence"/>
</dbReference>
<protein>
    <submittedName>
        <fullName evidence="2">Uncharacterized protein</fullName>
    </submittedName>
</protein>
<sequence length="192" mass="20978">MPPERRKSGRLSGKASDTPLTPYSPRRSARLSAAQPSTINESSDLDTKPSRINESSPLATNTPTLAAEDDAAPQLHTPGKLRKPTRRRPAAATDFPDDMLEDPSGGFDSPSPAARAADQTAKYGKQARHLRERIWELAEREKETKSEEEQAAQWATERSGDQTKVEPGALSGEGRPRAGENPEVKEEPAERK</sequence>
<evidence type="ECO:0000256" key="1">
    <source>
        <dbReference type="SAM" id="MobiDB-lite"/>
    </source>
</evidence>
<feature type="compositionally biased region" description="Basic and acidic residues" evidence="1">
    <location>
        <begin position="132"/>
        <end position="148"/>
    </location>
</feature>
<evidence type="ECO:0000313" key="2">
    <source>
        <dbReference type="EMBL" id="KAK3056474.1"/>
    </source>
</evidence>
<proteinExistence type="predicted"/>
<organism evidence="2 3">
    <name type="scientific">Extremus antarcticus</name>
    <dbReference type="NCBI Taxonomy" id="702011"/>
    <lineage>
        <taxon>Eukaryota</taxon>
        <taxon>Fungi</taxon>
        <taxon>Dikarya</taxon>
        <taxon>Ascomycota</taxon>
        <taxon>Pezizomycotina</taxon>
        <taxon>Dothideomycetes</taxon>
        <taxon>Dothideomycetidae</taxon>
        <taxon>Mycosphaerellales</taxon>
        <taxon>Extremaceae</taxon>
        <taxon>Extremus</taxon>
    </lineage>
</organism>
<comment type="caution">
    <text evidence="2">The sequence shown here is derived from an EMBL/GenBank/DDBJ whole genome shotgun (WGS) entry which is preliminary data.</text>
</comment>
<gene>
    <name evidence="2" type="ORF">LTR09_002981</name>
</gene>
<dbReference type="EMBL" id="JAWDJX010000006">
    <property type="protein sequence ID" value="KAK3056474.1"/>
    <property type="molecule type" value="Genomic_DNA"/>
</dbReference>
<keyword evidence="3" id="KW-1185">Reference proteome</keyword>